<sequence length="140" mass="15341">MGTRADFYVGRGDDAEWLGSIAWDGYPKGIADTILGALNEQDFRDAVESFLTGRKDATMPAMGWPWPWETSATTDYAYAFDGDVHASCFGGNWFDPRNEPDDDDEGREVTGDPAVFPNMSDRKNVQIGGARSGILVFGMS</sequence>
<reference evidence="2 3" key="1">
    <citation type="submission" date="2016-10" db="EMBL/GenBank/DDBJ databases">
        <authorList>
            <person name="de Groot N.N."/>
        </authorList>
    </citation>
    <scope>NUCLEOTIDE SEQUENCE [LARGE SCALE GENOMIC DNA]</scope>
    <source>
        <strain evidence="2 3">DSM 26515</strain>
    </source>
</reference>
<protein>
    <submittedName>
        <fullName evidence="2">Uncharacterized protein</fullName>
    </submittedName>
</protein>
<feature type="region of interest" description="Disordered" evidence="1">
    <location>
        <begin position="95"/>
        <end position="116"/>
    </location>
</feature>
<name>A0A1H6ZNM6_9GAMM</name>
<proteinExistence type="predicted"/>
<evidence type="ECO:0000313" key="3">
    <source>
        <dbReference type="Proteomes" id="UP000199420"/>
    </source>
</evidence>
<evidence type="ECO:0000256" key="1">
    <source>
        <dbReference type="SAM" id="MobiDB-lite"/>
    </source>
</evidence>
<organism evidence="2 3">
    <name type="scientific">Frateuria terrea</name>
    <dbReference type="NCBI Taxonomy" id="529704"/>
    <lineage>
        <taxon>Bacteria</taxon>
        <taxon>Pseudomonadati</taxon>
        <taxon>Pseudomonadota</taxon>
        <taxon>Gammaproteobacteria</taxon>
        <taxon>Lysobacterales</taxon>
        <taxon>Rhodanobacteraceae</taxon>
        <taxon>Frateuria</taxon>
    </lineage>
</organism>
<dbReference type="STRING" id="529704.SAMN02927913_2217"/>
<dbReference type="Proteomes" id="UP000199420">
    <property type="component" value="Unassembled WGS sequence"/>
</dbReference>
<dbReference type="OrthoDB" id="9784823at2"/>
<dbReference type="RefSeq" id="WP_091336874.1">
    <property type="nucleotide sequence ID" value="NZ_FNYC01000012.1"/>
</dbReference>
<dbReference type="EMBL" id="FNYC01000012">
    <property type="protein sequence ID" value="SEJ54858.1"/>
    <property type="molecule type" value="Genomic_DNA"/>
</dbReference>
<gene>
    <name evidence="2" type="ORF">SAMN04487997_0173</name>
</gene>
<dbReference type="AlphaFoldDB" id="A0A1H6ZNM6"/>
<evidence type="ECO:0000313" key="2">
    <source>
        <dbReference type="EMBL" id="SEJ54858.1"/>
    </source>
</evidence>
<keyword evidence="3" id="KW-1185">Reference proteome</keyword>
<accession>A0A1H6ZNM6</accession>